<evidence type="ECO:0000259" key="2">
    <source>
        <dbReference type="PROSITE" id="PS50405"/>
    </source>
</evidence>
<proteinExistence type="predicted"/>
<dbReference type="SFLD" id="SFLDG00358">
    <property type="entry name" value="Main_(cytGST)"/>
    <property type="match status" value="1"/>
</dbReference>
<sequence length="254" mass="28134">MSRPAGSLELYHFQDSVCSFKVRLCLAEKGLAWTEHHLDLLKFEHLQPAYLALNPAGVVPTLVHDGRPIVESSVINEYLDEVFPSPSLRPADAAQRADMRVWVKFEDDVLHPAVRPGTFNLMLKSVVRQMSPQALADMVAAHPKPEVAQDWLRVAQGPVDEDAMAAARAKLDAALAKMERRLARHPWLAGEDYSLADIALVPMLDRMVFLGLSAVWQDKPGVSAWFERVQARPAFGVAAPRPEQRMVNATACVA</sequence>
<feature type="domain" description="GST C-terminal" evidence="2">
    <location>
        <begin position="92"/>
        <end position="246"/>
    </location>
</feature>
<dbReference type="CDD" id="cd00570">
    <property type="entry name" value="GST_N_family"/>
    <property type="match status" value="1"/>
</dbReference>
<dbReference type="AlphaFoldDB" id="A0A937D8A2"/>
<dbReference type="PROSITE" id="PS50404">
    <property type="entry name" value="GST_NTER"/>
    <property type="match status" value="1"/>
</dbReference>
<gene>
    <name evidence="3" type="ORF">JI739_15995</name>
</gene>
<dbReference type="SFLD" id="SFLDS00019">
    <property type="entry name" value="Glutathione_Transferase_(cytos"/>
    <property type="match status" value="1"/>
</dbReference>
<evidence type="ECO:0000313" key="3">
    <source>
        <dbReference type="EMBL" id="MBL0421851.1"/>
    </source>
</evidence>
<name>A0A937D8A2_9BURK</name>
<evidence type="ECO:0000313" key="4">
    <source>
        <dbReference type="Proteomes" id="UP000613011"/>
    </source>
</evidence>
<feature type="domain" description="GST N-terminal" evidence="1">
    <location>
        <begin position="6"/>
        <end position="87"/>
    </location>
</feature>
<dbReference type="Gene3D" id="3.40.30.10">
    <property type="entry name" value="Glutaredoxin"/>
    <property type="match status" value="1"/>
</dbReference>
<dbReference type="PANTHER" id="PTHR44051:SF8">
    <property type="entry name" value="GLUTATHIONE S-TRANSFERASE GSTA"/>
    <property type="match status" value="1"/>
</dbReference>
<organism evidence="3 4">
    <name type="scientific">Ramlibacter aurantiacus</name>
    <dbReference type="NCBI Taxonomy" id="2801330"/>
    <lineage>
        <taxon>Bacteria</taxon>
        <taxon>Pseudomonadati</taxon>
        <taxon>Pseudomonadota</taxon>
        <taxon>Betaproteobacteria</taxon>
        <taxon>Burkholderiales</taxon>
        <taxon>Comamonadaceae</taxon>
        <taxon>Ramlibacter</taxon>
    </lineage>
</organism>
<keyword evidence="4" id="KW-1185">Reference proteome</keyword>
<accession>A0A937D8A2</accession>
<dbReference type="Gene3D" id="1.20.1050.10">
    <property type="match status" value="1"/>
</dbReference>
<dbReference type="Pfam" id="PF13410">
    <property type="entry name" value="GST_C_2"/>
    <property type="match status" value="1"/>
</dbReference>
<dbReference type="Pfam" id="PF13417">
    <property type="entry name" value="GST_N_3"/>
    <property type="match status" value="1"/>
</dbReference>
<dbReference type="PANTHER" id="PTHR44051">
    <property type="entry name" value="GLUTATHIONE S-TRANSFERASE-RELATED"/>
    <property type="match status" value="1"/>
</dbReference>
<dbReference type="SUPFAM" id="SSF52833">
    <property type="entry name" value="Thioredoxin-like"/>
    <property type="match status" value="1"/>
</dbReference>
<dbReference type="SUPFAM" id="SSF47616">
    <property type="entry name" value="GST C-terminal domain-like"/>
    <property type="match status" value="1"/>
</dbReference>
<dbReference type="InterPro" id="IPR040079">
    <property type="entry name" value="Glutathione_S-Trfase"/>
</dbReference>
<dbReference type="InterPro" id="IPR036249">
    <property type="entry name" value="Thioredoxin-like_sf"/>
</dbReference>
<protein>
    <submittedName>
        <fullName evidence="3">Glutathione S-transferase family protein</fullName>
    </submittedName>
</protein>
<dbReference type="PROSITE" id="PS50405">
    <property type="entry name" value="GST_CTER"/>
    <property type="match status" value="1"/>
</dbReference>
<dbReference type="EMBL" id="JAEQNA010000006">
    <property type="protein sequence ID" value="MBL0421851.1"/>
    <property type="molecule type" value="Genomic_DNA"/>
</dbReference>
<comment type="caution">
    <text evidence="3">The sequence shown here is derived from an EMBL/GenBank/DDBJ whole genome shotgun (WGS) entry which is preliminary data.</text>
</comment>
<evidence type="ECO:0000259" key="1">
    <source>
        <dbReference type="PROSITE" id="PS50404"/>
    </source>
</evidence>
<dbReference type="RefSeq" id="WP_201684933.1">
    <property type="nucleotide sequence ID" value="NZ_JAEQNA010000006.1"/>
</dbReference>
<reference evidence="3" key="1">
    <citation type="submission" date="2021-01" db="EMBL/GenBank/DDBJ databases">
        <title>Ramlibacter sp. strain AW1 16S ribosomal RNA gene Genome sequencing and assembly.</title>
        <authorList>
            <person name="Kang M."/>
        </authorList>
    </citation>
    <scope>NUCLEOTIDE SEQUENCE</scope>
    <source>
        <strain evidence="3">AW1</strain>
    </source>
</reference>
<dbReference type="Proteomes" id="UP000613011">
    <property type="component" value="Unassembled WGS sequence"/>
</dbReference>
<dbReference type="InterPro" id="IPR036282">
    <property type="entry name" value="Glutathione-S-Trfase_C_sf"/>
</dbReference>
<dbReference type="InterPro" id="IPR004045">
    <property type="entry name" value="Glutathione_S-Trfase_N"/>
</dbReference>
<dbReference type="InterPro" id="IPR010987">
    <property type="entry name" value="Glutathione-S-Trfase_C-like"/>
</dbReference>